<reference evidence="2" key="1">
    <citation type="submission" date="2024-02" db="EMBL/GenBank/DDBJ databases">
        <authorList>
            <consortium name="ELIXIR-Norway"/>
            <consortium name="Elixir Norway"/>
        </authorList>
    </citation>
    <scope>NUCLEOTIDE SEQUENCE</scope>
</reference>
<feature type="region of interest" description="Disordered" evidence="1">
    <location>
        <begin position="348"/>
        <end position="447"/>
    </location>
</feature>
<proteinExistence type="predicted"/>
<gene>
    <name evidence="2" type="ORF">CSSPTR1EN2_LOCUS18112</name>
</gene>
<feature type="compositionally biased region" description="Low complexity" evidence="1">
    <location>
        <begin position="428"/>
        <end position="443"/>
    </location>
</feature>
<accession>A0ABP0UNM9</accession>
<keyword evidence="3" id="KW-1185">Reference proteome</keyword>
<feature type="region of interest" description="Disordered" evidence="1">
    <location>
        <begin position="308"/>
        <end position="330"/>
    </location>
</feature>
<organism evidence="2 3">
    <name type="scientific">Sphagnum troendelagicum</name>
    <dbReference type="NCBI Taxonomy" id="128251"/>
    <lineage>
        <taxon>Eukaryota</taxon>
        <taxon>Viridiplantae</taxon>
        <taxon>Streptophyta</taxon>
        <taxon>Embryophyta</taxon>
        <taxon>Bryophyta</taxon>
        <taxon>Sphagnophytina</taxon>
        <taxon>Sphagnopsida</taxon>
        <taxon>Sphagnales</taxon>
        <taxon>Sphagnaceae</taxon>
        <taxon>Sphagnum</taxon>
    </lineage>
</organism>
<feature type="compositionally biased region" description="Basic and acidic residues" evidence="1">
    <location>
        <begin position="374"/>
        <end position="385"/>
    </location>
</feature>
<dbReference type="PROSITE" id="PS50096">
    <property type="entry name" value="IQ"/>
    <property type="match status" value="1"/>
</dbReference>
<feature type="region of interest" description="Disordered" evidence="1">
    <location>
        <begin position="169"/>
        <end position="193"/>
    </location>
</feature>
<evidence type="ECO:0000313" key="2">
    <source>
        <dbReference type="EMBL" id="CAK9226184.1"/>
    </source>
</evidence>
<feature type="region of interest" description="Disordered" evidence="1">
    <location>
        <begin position="28"/>
        <end position="87"/>
    </location>
</feature>
<feature type="region of interest" description="Disordered" evidence="1">
    <location>
        <begin position="205"/>
        <end position="224"/>
    </location>
</feature>
<feature type="compositionally biased region" description="Polar residues" evidence="1">
    <location>
        <begin position="100"/>
        <end position="124"/>
    </location>
</feature>
<feature type="region of interest" description="Disordered" evidence="1">
    <location>
        <begin position="100"/>
        <end position="130"/>
    </location>
</feature>
<dbReference type="EMBL" id="OZ019897">
    <property type="protein sequence ID" value="CAK9226184.1"/>
    <property type="molecule type" value="Genomic_DNA"/>
</dbReference>
<evidence type="ECO:0000256" key="1">
    <source>
        <dbReference type="SAM" id="MobiDB-lite"/>
    </source>
</evidence>
<evidence type="ECO:0000313" key="3">
    <source>
        <dbReference type="Proteomes" id="UP001497512"/>
    </source>
</evidence>
<feature type="compositionally biased region" description="Basic and acidic residues" evidence="1">
    <location>
        <begin position="59"/>
        <end position="75"/>
    </location>
</feature>
<dbReference type="Proteomes" id="UP001497512">
    <property type="component" value="Chromosome 5"/>
</dbReference>
<name>A0ABP0UNM9_9BRYO</name>
<sequence length="474" mass="50965">MRKKVSWTGWKKQLKLYVTPVSKVRAAEVHGENGKTENEDKHQHPVGDFGGTEAPSSREGLKSDDAIQRGDEKLHAGTGIKSDDQQELAVAQLSLPFSSTLKPNSAAQTSPPALSNSAATTTHGSAGGVKKGAFRKHAYGSSAGVSVWKFSSRASRSAGENDIALVAGTQRRPAAAHGVPRVSKSAAAEQETTAATRIQAAFRGYRSRRGDSSEADAWSASEEKELRQGKTQAAASRSTQQQYNLQTPAAAAADKLNINGEWDTDTRSPADLEAIEQYKQEAILKRERQREYALSLRRLRYGLEQKQGAARTRDGVPAAHAVDDDDAMKNRLDKPGYVLNWLERAQEGGSRDNNLPSDQILAVPNKAKILPDGSSEKKKSRESKPKNGGRRRMSLGNEVEEEGRPSAGGGGKKVTTTMNDNRRKSVGSTTSSAATAAMTLQATPDRKLSSPFAAGMNLKALIPSGNPKKLPFKI</sequence>
<feature type="compositionally biased region" description="Basic and acidic residues" evidence="1">
    <location>
        <begin position="28"/>
        <end position="45"/>
    </location>
</feature>
<protein>
    <submittedName>
        <fullName evidence="2">Uncharacterized protein</fullName>
    </submittedName>
</protein>